<evidence type="ECO:0000256" key="10">
    <source>
        <dbReference type="SAM" id="SignalP"/>
    </source>
</evidence>
<name>A0AAE0WD78_9BIVA</name>
<feature type="binding site" evidence="7">
    <location>
        <position position="238"/>
    </location>
    <ligand>
        <name>Fe cation</name>
        <dbReference type="ChEBI" id="CHEBI:24875"/>
        <label>2</label>
    </ligand>
</feature>
<proteinExistence type="predicted"/>
<dbReference type="GO" id="GO:0046872">
    <property type="term" value="F:metal ion binding"/>
    <property type="evidence" value="ECO:0007669"/>
    <property type="project" value="UniProtKB-KW"/>
</dbReference>
<feature type="binding site" evidence="7">
    <location>
        <position position="72"/>
    </location>
    <ligand>
        <name>Fe cation</name>
        <dbReference type="ChEBI" id="CHEBI:24875"/>
        <label>1</label>
    </ligand>
</feature>
<comment type="caution">
    <text evidence="12">The sequence shown here is derived from an EMBL/GenBank/DDBJ whole genome shotgun (WGS) entry which is preliminary data.</text>
</comment>
<evidence type="ECO:0000256" key="1">
    <source>
        <dbReference type="ARBA" id="ARBA00000032"/>
    </source>
</evidence>
<keyword evidence="13" id="KW-1185">Reference proteome</keyword>
<evidence type="ECO:0000313" key="13">
    <source>
        <dbReference type="Proteomes" id="UP001195483"/>
    </source>
</evidence>
<sequence>MEKHLLLFVVVLFSFSVASAIDSLRFLVLGDWGGLPTIPYRTPVESSVAKQMGYITEKYDSKFNLALGDNFYFDGVTNDDDKRFQETFENVFEDKSLQNAWYVVAGNHDHIGNVSAQIAYSKKSTRWNFPNYYYFLSFPIPGSNAKVDIVMIDTVLLCGNTLHDFVASQPQGPADKVVAEEQWNWIEQQLMNSTADYLLVAGHFPVYSIAEHGPTQCLVDRLRPLLQKYQVTAYLCGHDHNLQYLQATEDGVTMDYFVIGAANFVDTSNEHADAVPAGSSKFFWAKYAELGGFAFAEATPSNMTFTFVDGLGKSLYAHILYPRKI</sequence>
<reference evidence="12" key="3">
    <citation type="submission" date="2023-05" db="EMBL/GenBank/DDBJ databases">
        <authorList>
            <person name="Smith C.H."/>
        </authorList>
    </citation>
    <scope>NUCLEOTIDE SEQUENCE</scope>
    <source>
        <strain evidence="12">CHS0354</strain>
        <tissue evidence="12">Mantle</tissue>
    </source>
</reference>
<evidence type="ECO:0000256" key="4">
    <source>
        <dbReference type="ARBA" id="ARBA00022729"/>
    </source>
</evidence>
<keyword evidence="7" id="KW-0479">Metal-binding</keyword>
<dbReference type="Pfam" id="PF00149">
    <property type="entry name" value="Metallophos"/>
    <property type="match status" value="1"/>
</dbReference>
<dbReference type="SUPFAM" id="SSF56300">
    <property type="entry name" value="Metallo-dependent phosphatases"/>
    <property type="match status" value="1"/>
</dbReference>
<dbReference type="EMBL" id="JAEAOA010001103">
    <property type="protein sequence ID" value="KAK3610993.1"/>
    <property type="molecule type" value="Genomic_DNA"/>
</dbReference>
<dbReference type="PANTHER" id="PTHR10161:SF14">
    <property type="entry name" value="TARTRATE-RESISTANT ACID PHOSPHATASE TYPE 5"/>
    <property type="match status" value="1"/>
</dbReference>
<keyword evidence="4 10" id="KW-0732">Signal</keyword>
<keyword evidence="8" id="KW-1015">Disulfide bond</keyword>
<evidence type="ECO:0000259" key="11">
    <source>
        <dbReference type="Pfam" id="PF00149"/>
    </source>
</evidence>
<evidence type="ECO:0000256" key="2">
    <source>
        <dbReference type="ARBA" id="ARBA00012646"/>
    </source>
</evidence>
<dbReference type="InterPro" id="IPR024927">
    <property type="entry name" value="Acid_PPase"/>
</dbReference>
<feature type="domain" description="Calcineurin-like phosphoesterase" evidence="11">
    <location>
        <begin position="24"/>
        <end position="241"/>
    </location>
</feature>
<comment type="cofactor">
    <cofactor evidence="7">
        <name>Fe cation</name>
        <dbReference type="ChEBI" id="CHEBI:24875"/>
    </cofactor>
    <text evidence="7">Binds 2 iron ions per subunit.</text>
</comment>
<evidence type="ECO:0000256" key="6">
    <source>
        <dbReference type="PIRNR" id="PIRNR000898"/>
    </source>
</evidence>
<keyword evidence="5 6" id="KW-0378">Hydrolase</keyword>
<dbReference type="Proteomes" id="UP001195483">
    <property type="component" value="Unassembled WGS sequence"/>
</dbReference>
<dbReference type="GO" id="GO:0003993">
    <property type="term" value="F:acid phosphatase activity"/>
    <property type="evidence" value="ECO:0007669"/>
    <property type="project" value="UniProtKB-UniRule"/>
</dbReference>
<dbReference type="InterPro" id="IPR004843">
    <property type="entry name" value="Calcineurin-like_PHP"/>
</dbReference>
<keyword evidence="6 7" id="KW-0408">Iron</keyword>
<evidence type="ECO:0000313" key="12">
    <source>
        <dbReference type="EMBL" id="KAK3610993.1"/>
    </source>
</evidence>
<feature type="binding site" evidence="7">
    <location>
        <position position="203"/>
    </location>
    <ligand>
        <name>Fe cation</name>
        <dbReference type="ChEBI" id="CHEBI:24875"/>
        <label>2</label>
    </ligand>
</feature>
<dbReference type="Gene3D" id="3.60.21.10">
    <property type="match status" value="1"/>
</dbReference>
<dbReference type="CDD" id="cd07378">
    <property type="entry name" value="MPP_ACP5"/>
    <property type="match status" value="1"/>
</dbReference>
<dbReference type="PANTHER" id="PTHR10161">
    <property type="entry name" value="TARTRATE-RESISTANT ACID PHOSPHATASE TYPE 5"/>
    <property type="match status" value="1"/>
</dbReference>
<gene>
    <name evidence="12" type="ORF">CHS0354_017870</name>
</gene>
<feature type="binding site" evidence="7">
    <location>
        <position position="31"/>
    </location>
    <ligand>
        <name>Fe cation</name>
        <dbReference type="ChEBI" id="CHEBI:24875"/>
        <label>1</label>
    </ligand>
</feature>
<dbReference type="EC" id="3.1.3.2" evidence="2 6"/>
<evidence type="ECO:0000256" key="3">
    <source>
        <dbReference type="ARBA" id="ARBA00015822"/>
    </source>
</evidence>
<accession>A0AAE0WD78</accession>
<evidence type="ECO:0000256" key="7">
    <source>
        <dbReference type="PIRSR" id="PIRSR000898-1"/>
    </source>
</evidence>
<feature type="chain" id="PRO_5042048814" description="Tartrate-resistant acid phosphatase type 5" evidence="10">
    <location>
        <begin position="21"/>
        <end position="325"/>
    </location>
</feature>
<dbReference type="InterPro" id="IPR029052">
    <property type="entry name" value="Metallo-depent_PP-like"/>
</dbReference>
<reference evidence="12" key="1">
    <citation type="journal article" date="2021" name="Genome Biol. Evol.">
        <title>A High-Quality Reference Genome for a Parasitic Bivalve with Doubly Uniparental Inheritance (Bivalvia: Unionida).</title>
        <authorList>
            <person name="Smith C.H."/>
        </authorList>
    </citation>
    <scope>NUCLEOTIDE SEQUENCE</scope>
    <source>
        <strain evidence="12">CHS0354</strain>
    </source>
</reference>
<evidence type="ECO:0000256" key="8">
    <source>
        <dbReference type="PIRSR" id="PIRSR000898-2"/>
    </source>
</evidence>
<dbReference type="FunFam" id="3.60.21.10:FF:000062">
    <property type="entry name" value="Tartrate-resistant acid phosphatase type 5"/>
    <property type="match status" value="1"/>
</dbReference>
<protein>
    <recommendedName>
        <fullName evidence="3 6">Tartrate-resistant acid phosphatase type 5</fullName>
        <ecNumber evidence="2 6">3.1.3.2</ecNumber>
    </recommendedName>
</protein>
<feature type="binding site" evidence="7">
    <location>
        <position position="69"/>
    </location>
    <ligand>
        <name>Fe cation</name>
        <dbReference type="ChEBI" id="CHEBI:24875"/>
        <label>2</label>
    </ligand>
</feature>
<organism evidence="12 13">
    <name type="scientific">Potamilus streckersoni</name>
    <dbReference type="NCBI Taxonomy" id="2493646"/>
    <lineage>
        <taxon>Eukaryota</taxon>
        <taxon>Metazoa</taxon>
        <taxon>Spiralia</taxon>
        <taxon>Lophotrochozoa</taxon>
        <taxon>Mollusca</taxon>
        <taxon>Bivalvia</taxon>
        <taxon>Autobranchia</taxon>
        <taxon>Heteroconchia</taxon>
        <taxon>Palaeoheterodonta</taxon>
        <taxon>Unionida</taxon>
        <taxon>Unionoidea</taxon>
        <taxon>Unionidae</taxon>
        <taxon>Ambleminae</taxon>
        <taxon>Lampsilini</taxon>
        <taxon>Potamilus</taxon>
    </lineage>
</organism>
<feature type="binding site" evidence="7">
    <location>
        <position position="107"/>
    </location>
    <ligand>
        <name>Fe cation</name>
        <dbReference type="ChEBI" id="CHEBI:24875"/>
        <label>2</label>
    </ligand>
</feature>
<dbReference type="AlphaFoldDB" id="A0AAE0WD78"/>
<dbReference type="GO" id="GO:0045453">
    <property type="term" value="P:bone resorption"/>
    <property type="evidence" value="ECO:0007669"/>
    <property type="project" value="TreeGrafter"/>
</dbReference>
<evidence type="ECO:0000256" key="9">
    <source>
        <dbReference type="PIRSR" id="PIRSR000898-3"/>
    </source>
</evidence>
<feature type="binding site" evidence="7">
    <location>
        <position position="240"/>
    </location>
    <ligand>
        <name>Fe cation</name>
        <dbReference type="ChEBI" id="CHEBI:24875"/>
        <label>1</label>
    </ligand>
</feature>
<dbReference type="InterPro" id="IPR051558">
    <property type="entry name" value="Metallophosphoesterase_PAP"/>
</dbReference>
<feature type="binding site" evidence="7">
    <location>
        <position position="69"/>
    </location>
    <ligand>
        <name>Fe cation</name>
        <dbReference type="ChEBI" id="CHEBI:24875"/>
        <label>1</label>
    </ligand>
</feature>
<feature type="disulfide bond" evidence="8">
    <location>
        <begin position="158"/>
        <end position="217"/>
    </location>
</feature>
<evidence type="ECO:0000256" key="5">
    <source>
        <dbReference type="ARBA" id="ARBA00022801"/>
    </source>
</evidence>
<reference evidence="12" key="2">
    <citation type="journal article" date="2021" name="Genome Biol. Evol.">
        <title>Developing a high-quality reference genome for a parasitic bivalve with doubly uniparental inheritance (Bivalvia: Unionida).</title>
        <authorList>
            <person name="Smith C.H."/>
        </authorList>
    </citation>
    <scope>NUCLEOTIDE SEQUENCE</scope>
    <source>
        <strain evidence="12">CHS0354</strain>
        <tissue evidence="12">Mantle</tissue>
    </source>
</reference>
<comment type="catalytic activity">
    <reaction evidence="1 6">
        <text>a phosphate monoester + H2O = an alcohol + phosphate</text>
        <dbReference type="Rhea" id="RHEA:15017"/>
        <dbReference type="ChEBI" id="CHEBI:15377"/>
        <dbReference type="ChEBI" id="CHEBI:30879"/>
        <dbReference type="ChEBI" id="CHEBI:43474"/>
        <dbReference type="ChEBI" id="CHEBI:67140"/>
        <dbReference type="EC" id="3.1.3.2"/>
    </reaction>
</comment>
<feature type="signal peptide" evidence="10">
    <location>
        <begin position="1"/>
        <end position="20"/>
    </location>
</feature>
<dbReference type="PIRSF" id="PIRSF000898">
    <property type="entry name" value="Acid_Ptase_5"/>
    <property type="match status" value="1"/>
</dbReference>
<feature type="glycosylation site" description="N-linked (GlcNAc...) asparagine" evidence="9">
    <location>
        <position position="113"/>
    </location>
</feature>